<dbReference type="SUPFAM" id="SSF144052">
    <property type="entry name" value="Thermophilic metalloprotease-like"/>
    <property type="match status" value="1"/>
</dbReference>
<feature type="compositionally biased region" description="Basic and acidic residues" evidence="10">
    <location>
        <begin position="1"/>
        <end position="10"/>
    </location>
</feature>
<evidence type="ECO:0000256" key="7">
    <source>
        <dbReference type="ARBA" id="ARBA00022723"/>
    </source>
</evidence>
<evidence type="ECO:0000256" key="3">
    <source>
        <dbReference type="ARBA" id="ARBA00001947"/>
    </source>
</evidence>
<dbReference type="Gene3D" id="3.40.1830.10">
    <property type="entry name" value="Thermophilic metalloprotease (M29)"/>
    <property type="match status" value="1"/>
</dbReference>
<keyword evidence="5 11" id="KW-0031">Aminopeptidase</keyword>
<evidence type="ECO:0000256" key="6">
    <source>
        <dbReference type="ARBA" id="ARBA00022670"/>
    </source>
</evidence>
<dbReference type="HOGENOM" id="CLU_057697_0_0_10"/>
<dbReference type="PANTHER" id="PTHR34448">
    <property type="entry name" value="AMINOPEPTIDASE"/>
    <property type="match status" value="1"/>
</dbReference>
<protein>
    <submittedName>
        <fullName evidence="11">Aminopeptidase</fullName>
        <ecNumber evidence="11">3.4.11.-</ecNumber>
    </submittedName>
</protein>
<evidence type="ECO:0000256" key="10">
    <source>
        <dbReference type="SAM" id="MobiDB-lite"/>
    </source>
</evidence>
<reference evidence="12" key="2">
    <citation type="submission" date="2010-04" db="EMBL/GenBank/DDBJ databases">
        <title>Genome sequence of Salinibacter ruber M8.</title>
        <authorList>
            <consortium name="Genoscope"/>
        </authorList>
    </citation>
    <scope>NUCLEOTIDE SEQUENCE [LARGE SCALE GENOMIC DNA]</scope>
    <source>
        <strain evidence="12">M8</strain>
    </source>
</reference>
<comment type="cofactor">
    <cofactor evidence="2">
        <name>Mg(2+)</name>
        <dbReference type="ChEBI" id="CHEBI:18420"/>
    </cofactor>
</comment>
<dbReference type="AlphaFoldDB" id="D5H4L5"/>
<dbReference type="InterPro" id="IPR000787">
    <property type="entry name" value="Peptidase_M29"/>
</dbReference>
<dbReference type="GO" id="GO:0046872">
    <property type="term" value="F:metal ion binding"/>
    <property type="evidence" value="ECO:0007669"/>
    <property type="project" value="UniProtKB-KW"/>
</dbReference>
<dbReference type="GO" id="GO:0004177">
    <property type="term" value="F:aminopeptidase activity"/>
    <property type="evidence" value="ECO:0007669"/>
    <property type="project" value="UniProtKB-KW"/>
</dbReference>
<evidence type="ECO:0000256" key="9">
    <source>
        <dbReference type="ARBA" id="ARBA00023049"/>
    </source>
</evidence>
<dbReference type="GO" id="GO:0008237">
    <property type="term" value="F:metallopeptidase activity"/>
    <property type="evidence" value="ECO:0007669"/>
    <property type="project" value="UniProtKB-KW"/>
</dbReference>
<comment type="cofactor">
    <cofactor evidence="1">
        <name>Co(2+)</name>
        <dbReference type="ChEBI" id="CHEBI:48828"/>
    </cofactor>
</comment>
<accession>D5H4L5</accession>
<keyword evidence="6" id="KW-0645">Protease</keyword>
<evidence type="ECO:0000256" key="4">
    <source>
        <dbReference type="ARBA" id="ARBA00008236"/>
    </source>
</evidence>
<dbReference type="KEGG" id="srm:SRM_00049"/>
<name>D5H4L5_SALRM</name>
<evidence type="ECO:0000256" key="2">
    <source>
        <dbReference type="ARBA" id="ARBA00001946"/>
    </source>
</evidence>
<sequence>MRVNKTDDRAAGPPKPGRNGFRTRDRPDREPPCVVPFGTSPSQAPDCLSPHRIRVMDERIQEHARTLLNWSTDVQRDDDVVIAAGPEAHDLVVALHRELGDRGANPMTLYSSGEASRAHLKAHDGDFSLPEHTLALYEACDVAIHVRSSPNLAALNDVSGTRLAERSRAHKPIIEERLSKRWCLTQHPTNAHAQAADLPLGAYRDFVYGAILRDWAAVEEYQEELRRRLEAARTVRVVAGETDIEMSVEHMHAINSAGRHNMPSGEVFTAPVPESVEGTVHFDKPLIHQGREMEGVRLRFEGGEVVESAAERNEEALDDLLDTDDGARRLGELGIGTNREIDRFTKNMLFDEKMGETVHLALGRAYDANVGEGQTGNDSAVHVDMILDTSAGRIEFDGEVIQEGGQFVWE</sequence>
<gene>
    <name evidence="11" type="primary">pepB</name>
    <name evidence="11" type="ordered locus">SRM_00049</name>
</gene>
<evidence type="ECO:0000256" key="1">
    <source>
        <dbReference type="ARBA" id="ARBA00001941"/>
    </source>
</evidence>
<keyword evidence="7" id="KW-0479">Metal-binding</keyword>
<feature type="region of interest" description="Disordered" evidence="10">
    <location>
        <begin position="1"/>
        <end position="47"/>
    </location>
</feature>
<dbReference type="InterPro" id="IPR035097">
    <property type="entry name" value="M29_N-terminal"/>
</dbReference>
<evidence type="ECO:0000313" key="11">
    <source>
        <dbReference type="EMBL" id="CBH22970.1"/>
    </source>
</evidence>
<comment type="cofactor">
    <cofactor evidence="3">
        <name>Zn(2+)</name>
        <dbReference type="ChEBI" id="CHEBI:29105"/>
    </cofactor>
</comment>
<evidence type="ECO:0000313" key="12">
    <source>
        <dbReference type="Proteomes" id="UP000000933"/>
    </source>
</evidence>
<dbReference type="EMBL" id="FP565814">
    <property type="protein sequence ID" value="CBH22970.1"/>
    <property type="molecule type" value="Genomic_DNA"/>
</dbReference>
<organism evidence="11 12">
    <name type="scientific">Salinibacter ruber (strain M8)</name>
    <dbReference type="NCBI Taxonomy" id="761659"/>
    <lineage>
        <taxon>Bacteria</taxon>
        <taxon>Pseudomonadati</taxon>
        <taxon>Rhodothermota</taxon>
        <taxon>Rhodothermia</taxon>
        <taxon>Rhodothermales</taxon>
        <taxon>Salinibacteraceae</taxon>
        <taxon>Salinibacter</taxon>
    </lineage>
</organism>
<proteinExistence type="inferred from homology"/>
<evidence type="ECO:0000256" key="5">
    <source>
        <dbReference type="ARBA" id="ARBA00022438"/>
    </source>
</evidence>
<dbReference type="GO" id="GO:0006508">
    <property type="term" value="P:proteolysis"/>
    <property type="evidence" value="ECO:0007669"/>
    <property type="project" value="UniProtKB-KW"/>
</dbReference>
<dbReference type="PANTHER" id="PTHR34448:SF1">
    <property type="entry name" value="BLL6088 PROTEIN"/>
    <property type="match status" value="1"/>
</dbReference>
<dbReference type="Proteomes" id="UP000000933">
    <property type="component" value="Chromosome"/>
</dbReference>
<dbReference type="InterPro" id="IPR052170">
    <property type="entry name" value="M29_Exopeptidase"/>
</dbReference>
<dbReference type="Pfam" id="PF02073">
    <property type="entry name" value="Peptidase_M29"/>
    <property type="match status" value="1"/>
</dbReference>
<feature type="compositionally biased region" description="Basic and acidic residues" evidence="10">
    <location>
        <begin position="22"/>
        <end position="31"/>
    </location>
</feature>
<keyword evidence="9" id="KW-0482">Metalloprotease</keyword>
<dbReference type="EC" id="3.4.11.-" evidence="11"/>
<reference evidence="11 12" key="1">
    <citation type="journal article" date="2010" name="ISME J.">
        <title>Fine-scale evolution: genomic, phenotypic and ecological differentiation in two coexisting Salinibacter ruber strains.</title>
        <authorList>
            <person name="Pena A."/>
            <person name="Teeling H."/>
            <person name="Huerta-Cepas J."/>
            <person name="Santos F."/>
            <person name="Yarza P."/>
            <person name="Brito-Echeverria J."/>
            <person name="Lucio M."/>
            <person name="Schmitt-Kopplin P."/>
            <person name="Meseguer I."/>
            <person name="Schenowitz C."/>
            <person name="Dossat C."/>
            <person name="Barbe V."/>
            <person name="Dopazo J."/>
            <person name="Rossello-Mora R."/>
            <person name="Schuler M."/>
            <person name="Glockner F.O."/>
            <person name="Amann R."/>
            <person name="Gabaldon T."/>
            <person name="Anton J."/>
        </authorList>
    </citation>
    <scope>NUCLEOTIDE SEQUENCE [LARGE SCALE GENOMIC DNA]</scope>
    <source>
        <strain evidence="11 12">M8</strain>
    </source>
</reference>
<evidence type="ECO:0000256" key="8">
    <source>
        <dbReference type="ARBA" id="ARBA00022801"/>
    </source>
</evidence>
<comment type="similarity">
    <text evidence="4">Belongs to the peptidase M29 family.</text>
</comment>
<dbReference type="PRINTS" id="PR00919">
    <property type="entry name" value="THERMOPTASE"/>
</dbReference>
<keyword evidence="8 11" id="KW-0378">Hydrolase</keyword>